<protein>
    <submittedName>
        <fullName evidence="2">Uncharacterized protein</fullName>
    </submittedName>
</protein>
<reference evidence="2 3" key="1">
    <citation type="submission" date="2022-06" db="EMBL/GenBank/DDBJ databases">
        <authorList>
            <person name="Jeon C.O."/>
        </authorList>
    </citation>
    <scope>NUCLEOTIDE SEQUENCE [LARGE SCALE GENOMIC DNA]</scope>
    <source>
        <strain evidence="2 3">KCTC 13943</strain>
    </source>
</reference>
<keyword evidence="1" id="KW-0472">Membrane</keyword>
<organism evidence="2 3">
    <name type="scientific">Neobacillus pocheonensis</name>
    <dbReference type="NCBI Taxonomy" id="363869"/>
    <lineage>
        <taxon>Bacteria</taxon>
        <taxon>Bacillati</taxon>
        <taxon>Bacillota</taxon>
        <taxon>Bacilli</taxon>
        <taxon>Bacillales</taxon>
        <taxon>Bacillaceae</taxon>
        <taxon>Neobacillus</taxon>
    </lineage>
</organism>
<accession>A0ABT0W786</accession>
<feature type="transmembrane region" description="Helical" evidence="1">
    <location>
        <begin position="45"/>
        <end position="65"/>
    </location>
</feature>
<keyword evidence="3" id="KW-1185">Reference proteome</keyword>
<proteinExistence type="predicted"/>
<evidence type="ECO:0000313" key="3">
    <source>
        <dbReference type="Proteomes" id="UP001523262"/>
    </source>
</evidence>
<sequence>MNNEVKRIKIHFMYVVIILSLIGVYLGGALLIGHDGTVQTLSNGSLLLSIVLAVVAILITLWDVAGQKSNIVSLQGMIRGLRKIIIEFEKISEENGTAINELRDVVIELNERVLFYEKKFAQIESLINNSDETTEITNDLKLLLDYGIHTGVDNNLDTKVIISSPKQSEFIQSSGRTNRPTLTEVIKLLKMEFKKNEVFSFKSFFELLNKNYSISASIARSVLNELIQRGELEEHLDNDGSISYKLLKN</sequence>
<feature type="transmembrane region" description="Helical" evidence="1">
    <location>
        <begin position="12"/>
        <end position="33"/>
    </location>
</feature>
<name>A0ABT0W786_9BACI</name>
<comment type="caution">
    <text evidence="2">The sequence shown here is derived from an EMBL/GenBank/DDBJ whole genome shotgun (WGS) entry which is preliminary data.</text>
</comment>
<evidence type="ECO:0000313" key="2">
    <source>
        <dbReference type="EMBL" id="MCM2532182.1"/>
    </source>
</evidence>
<gene>
    <name evidence="2" type="ORF">NDK43_06940</name>
</gene>
<dbReference type="Proteomes" id="UP001523262">
    <property type="component" value="Unassembled WGS sequence"/>
</dbReference>
<keyword evidence="1" id="KW-1133">Transmembrane helix</keyword>
<keyword evidence="1" id="KW-0812">Transmembrane</keyword>
<dbReference type="EMBL" id="JAMQCR010000001">
    <property type="protein sequence ID" value="MCM2532182.1"/>
    <property type="molecule type" value="Genomic_DNA"/>
</dbReference>
<evidence type="ECO:0000256" key="1">
    <source>
        <dbReference type="SAM" id="Phobius"/>
    </source>
</evidence>